<comment type="pathway">
    <text evidence="1">Cofactor biosynthesis; thiamine diphosphate biosynthesis.</text>
</comment>
<dbReference type="PANTHER" id="PTHR20857">
    <property type="entry name" value="THIAMINE-PHOSPHATE PYROPHOSPHORYLASE"/>
    <property type="match status" value="1"/>
</dbReference>
<evidence type="ECO:0000313" key="4">
    <source>
        <dbReference type="EMBL" id="PTL37567.1"/>
    </source>
</evidence>
<dbReference type="InterPro" id="IPR022998">
    <property type="entry name" value="ThiamineP_synth_TenI"/>
</dbReference>
<evidence type="ECO:0000259" key="3">
    <source>
        <dbReference type="Pfam" id="PF02581"/>
    </source>
</evidence>
<dbReference type="AlphaFoldDB" id="A0A2T4U2E7"/>
<keyword evidence="2" id="KW-0784">Thiamine biosynthesis</keyword>
<dbReference type="GO" id="GO:0009228">
    <property type="term" value="P:thiamine biosynthetic process"/>
    <property type="evidence" value="ECO:0007669"/>
    <property type="project" value="UniProtKB-KW"/>
</dbReference>
<name>A0A2T4U2E7_9BACI</name>
<dbReference type="InterPro" id="IPR036206">
    <property type="entry name" value="ThiamineP_synth_sf"/>
</dbReference>
<dbReference type="PANTHER" id="PTHR20857:SF22">
    <property type="entry name" value="THIAZOLE TAUTOMERASE"/>
    <property type="match status" value="1"/>
</dbReference>
<sequence>MELHVLSTGQMAPEDWARKAALVEKSADFLHIREPFWNEKNLSEALKLYEERAGDRRKIIVNAKTAGATKSTLPLHLPETFLNQAPEGKWGISVHSREAALAAERAGASWIMAGPVFDPGSKNGVQGRGMENILKMTEGLQIPVIAVGGLTPDRLRELAGKVHGAAVVSGIMGQEDPAAAAEHYRKVIRRWETS</sequence>
<dbReference type="Gene3D" id="3.20.20.70">
    <property type="entry name" value="Aldolase class I"/>
    <property type="match status" value="1"/>
</dbReference>
<reference evidence="4 5" key="1">
    <citation type="submission" date="2018-03" db="EMBL/GenBank/DDBJ databases">
        <title>Alkalicoccus saliphilus sp. nov., isolated from a mineral pool.</title>
        <authorList>
            <person name="Zhao B."/>
        </authorList>
    </citation>
    <scope>NUCLEOTIDE SEQUENCE [LARGE SCALE GENOMIC DNA]</scope>
    <source>
        <strain evidence="4 5">6AG</strain>
    </source>
</reference>
<proteinExistence type="predicted"/>
<dbReference type="RefSeq" id="WP_107586189.1">
    <property type="nucleotide sequence ID" value="NZ_PZJJ01000043.1"/>
</dbReference>
<gene>
    <name evidence="4" type="ORF">C6Y45_15805</name>
</gene>
<dbReference type="GO" id="GO:0005737">
    <property type="term" value="C:cytoplasm"/>
    <property type="evidence" value="ECO:0007669"/>
    <property type="project" value="TreeGrafter"/>
</dbReference>
<evidence type="ECO:0000313" key="5">
    <source>
        <dbReference type="Proteomes" id="UP000240509"/>
    </source>
</evidence>
<dbReference type="CDD" id="cd00564">
    <property type="entry name" value="TMP_TenI"/>
    <property type="match status" value="1"/>
</dbReference>
<dbReference type="OrthoDB" id="9815348at2"/>
<keyword evidence="5" id="KW-1185">Reference proteome</keyword>
<dbReference type="Proteomes" id="UP000240509">
    <property type="component" value="Unassembled WGS sequence"/>
</dbReference>
<dbReference type="InterPro" id="IPR013785">
    <property type="entry name" value="Aldolase_TIM"/>
</dbReference>
<accession>A0A2T4U2E7</accession>
<comment type="caution">
    <text evidence="4">The sequence shown here is derived from an EMBL/GenBank/DDBJ whole genome shotgun (WGS) entry which is preliminary data.</text>
</comment>
<dbReference type="GO" id="GO:0004789">
    <property type="term" value="F:thiamine-phosphate diphosphorylase activity"/>
    <property type="evidence" value="ECO:0007669"/>
    <property type="project" value="TreeGrafter"/>
</dbReference>
<dbReference type="EMBL" id="PZJJ01000043">
    <property type="protein sequence ID" value="PTL37567.1"/>
    <property type="molecule type" value="Genomic_DNA"/>
</dbReference>
<evidence type="ECO:0000256" key="2">
    <source>
        <dbReference type="ARBA" id="ARBA00022977"/>
    </source>
</evidence>
<organism evidence="4 5">
    <name type="scientific">Alkalicoccus saliphilus</name>
    <dbReference type="NCBI Taxonomy" id="200989"/>
    <lineage>
        <taxon>Bacteria</taxon>
        <taxon>Bacillati</taxon>
        <taxon>Bacillota</taxon>
        <taxon>Bacilli</taxon>
        <taxon>Bacillales</taxon>
        <taxon>Bacillaceae</taxon>
        <taxon>Alkalicoccus</taxon>
    </lineage>
</organism>
<evidence type="ECO:0000256" key="1">
    <source>
        <dbReference type="ARBA" id="ARBA00004948"/>
    </source>
</evidence>
<dbReference type="SUPFAM" id="SSF51391">
    <property type="entry name" value="Thiamin phosphate synthase"/>
    <property type="match status" value="1"/>
</dbReference>
<dbReference type="Pfam" id="PF02581">
    <property type="entry name" value="TMP-TENI"/>
    <property type="match status" value="1"/>
</dbReference>
<feature type="domain" description="Thiamine phosphate synthase/TenI" evidence="3">
    <location>
        <begin position="89"/>
        <end position="171"/>
    </location>
</feature>
<protein>
    <recommendedName>
        <fullName evidence="3">Thiamine phosphate synthase/TenI domain-containing protein</fullName>
    </recommendedName>
</protein>